<dbReference type="GO" id="GO:0050308">
    <property type="term" value="F:sugar-phosphatase activity"/>
    <property type="evidence" value="ECO:0007669"/>
    <property type="project" value="TreeGrafter"/>
</dbReference>
<dbReference type="Gene3D" id="1.10.150.240">
    <property type="entry name" value="Putative phosphatase, domain 2"/>
    <property type="match status" value="1"/>
</dbReference>
<accession>A0A385DJJ2</accession>
<dbReference type="RefSeq" id="WP_117350558.1">
    <property type="nucleotide sequence ID" value="NZ_CP031742.1"/>
</dbReference>
<dbReference type="SFLD" id="SFLDG01129">
    <property type="entry name" value="C1.5:_HAD__Beta-PGM__Phosphata"/>
    <property type="match status" value="1"/>
</dbReference>
<dbReference type="Gene3D" id="3.40.50.1000">
    <property type="entry name" value="HAD superfamily/HAD-like"/>
    <property type="match status" value="1"/>
</dbReference>
<dbReference type="NCBIfam" id="TIGR01509">
    <property type="entry name" value="HAD-SF-IA-v3"/>
    <property type="match status" value="1"/>
</dbReference>
<evidence type="ECO:0000313" key="1">
    <source>
        <dbReference type="EMBL" id="AXQ58150.1"/>
    </source>
</evidence>
<organism evidence="1 2">
    <name type="scientific">Streptomyces koyangensis</name>
    <dbReference type="NCBI Taxonomy" id="188770"/>
    <lineage>
        <taxon>Bacteria</taxon>
        <taxon>Bacillati</taxon>
        <taxon>Actinomycetota</taxon>
        <taxon>Actinomycetes</taxon>
        <taxon>Kitasatosporales</taxon>
        <taxon>Streptomycetaceae</taxon>
        <taxon>Streptomyces</taxon>
        <taxon>Streptomyces aurantiacus group</taxon>
    </lineage>
</organism>
<evidence type="ECO:0000313" key="2">
    <source>
        <dbReference type="Proteomes" id="UP000259636"/>
    </source>
</evidence>
<dbReference type="NCBIfam" id="TIGR01549">
    <property type="entry name" value="HAD-SF-IA-v1"/>
    <property type="match status" value="1"/>
</dbReference>
<dbReference type="InterPro" id="IPR023214">
    <property type="entry name" value="HAD_sf"/>
</dbReference>
<dbReference type="PANTHER" id="PTHR43481:SF4">
    <property type="entry name" value="GLYCEROL-1-PHOSPHATE PHOSPHOHYDROLASE 1-RELATED"/>
    <property type="match status" value="1"/>
</dbReference>
<dbReference type="InterPro" id="IPR023198">
    <property type="entry name" value="PGP-like_dom2"/>
</dbReference>
<gene>
    <name evidence="1" type="ORF">D0C37_28470</name>
</gene>
<dbReference type="InterPro" id="IPR006439">
    <property type="entry name" value="HAD-SF_hydro_IA"/>
</dbReference>
<dbReference type="KEGG" id="sky:D0C37_28470"/>
<dbReference type="Proteomes" id="UP000259636">
    <property type="component" value="Chromosome"/>
</dbReference>
<dbReference type="InterPro" id="IPR036412">
    <property type="entry name" value="HAD-like_sf"/>
</dbReference>
<dbReference type="SUPFAM" id="SSF56784">
    <property type="entry name" value="HAD-like"/>
    <property type="match status" value="1"/>
</dbReference>
<keyword evidence="1" id="KW-0378">Hydrolase</keyword>
<dbReference type="GeneID" id="300118065"/>
<dbReference type="Pfam" id="PF00702">
    <property type="entry name" value="Hydrolase"/>
    <property type="match status" value="1"/>
</dbReference>
<name>A0A385DJJ2_9ACTN</name>
<dbReference type="InterPro" id="IPR051806">
    <property type="entry name" value="HAD-like_SPP"/>
</dbReference>
<sequence>MKIEADALLFDNDGTLVSSVDSALRCWTRWAEEAGLTAGDFAGVPMHGRPSAEIVADLIPAAGVPAAVARIEDLEVEAVAEGVEPVPGALALLGSLAADRWAVVTSASRRLAEARLAAVGIHPATVIAADDITRGKPDPEPFLLAAARLGVAPERCVVFEDAPAGLASGRAAGMRTVALTTSHPAAELTADAVVSDLTAVSVQVNGGSLEILVAD</sequence>
<dbReference type="SFLD" id="SFLDS00003">
    <property type="entry name" value="Haloacid_Dehalogenase"/>
    <property type="match status" value="1"/>
</dbReference>
<reference evidence="1 2" key="1">
    <citation type="submission" date="2018-08" db="EMBL/GenBank/DDBJ databases">
        <authorList>
            <person name="Ferrada E.E."/>
            <person name="Latorre B.A."/>
        </authorList>
    </citation>
    <scope>NUCLEOTIDE SEQUENCE [LARGE SCALE GENOMIC DNA]</scope>
    <source>
        <strain evidence="1 2">VK-A60T</strain>
    </source>
</reference>
<protein>
    <submittedName>
        <fullName evidence="1">HAD family hydrolase</fullName>
    </submittedName>
</protein>
<proteinExistence type="predicted"/>
<dbReference type="AlphaFoldDB" id="A0A385DJJ2"/>
<dbReference type="EMBL" id="CP031742">
    <property type="protein sequence ID" value="AXQ58150.1"/>
    <property type="molecule type" value="Genomic_DNA"/>
</dbReference>
<dbReference type="PANTHER" id="PTHR43481">
    <property type="entry name" value="FRUCTOSE-1-PHOSPHATE PHOSPHATASE"/>
    <property type="match status" value="1"/>
</dbReference>